<dbReference type="EMBL" id="JYDP01000928">
    <property type="protein sequence ID" value="KRY99261.1"/>
    <property type="molecule type" value="Genomic_DNA"/>
</dbReference>
<accession>A0A0V1GLS5</accession>
<sequence length="30" mass="3262">MINDSVMESFIGKCPESCPSVSSSKRKQDA</sequence>
<gene>
    <name evidence="1" type="ORF">T11_7950</name>
</gene>
<dbReference type="AlphaFoldDB" id="A0A0V1GLS5"/>
<reference evidence="1 2" key="1">
    <citation type="submission" date="2015-01" db="EMBL/GenBank/DDBJ databases">
        <title>Evolution of Trichinella species and genotypes.</title>
        <authorList>
            <person name="Korhonen P.K."/>
            <person name="Edoardo P."/>
            <person name="Giuseppe L.R."/>
            <person name="Gasser R.B."/>
        </authorList>
    </citation>
    <scope>NUCLEOTIDE SEQUENCE [LARGE SCALE GENOMIC DNA]</scope>
    <source>
        <strain evidence="1">ISS1029</strain>
    </source>
</reference>
<protein>
    <submittedName>
        <fullName evidence="1">Uncharacterized protein</fullName>
    </submittedName>
</protein>
<evidence type="ECO:0000313" key="1">
    <source>
        <dbReference type="EMBL" id="KRY99261.1"/>
    </source>
</evidence>
<proteinExistence type="predicted"/>
<comment type="caution">
    <text evidence="1">The sequence shown here is derived from an EMBL/GenBank/DDBJ whole genome shotgun (WGS) entry which is preliminary data.</text>
</comment>
<keyword evidence="2" id="KW-1185">Reference proteome</keyword>
<organism evidence="1 2">
    <name type="scientific">Trichinella zimbabwensis</name>
    <dbReference type="NCBI Taxonomy" id="268475"/>
    <lineage>
        <taxon>Eukaryota</taxon>
        <taxon>Metazoa</taxon>
        <taxon>Ecdysozoa</taxon>
        <taxon>Nematoda</taxon>
        <taxon>Enoplea</taxon>
        <taxon>Dorylaimia</taxon>
        <taxon>Trichinellida</taxon>
        <taxon>Trichinellidae</taxon>
        <taxon>Trichinella</taxon>
    </lineage>
</organism>
<dbReference type="Proteomes" id="UP000055024">
    <property type="component" value="Unassembled WGS sequence"/>
</dbReference>
<evidence type="ECO:0000313" key="2">
    <source>
        <dbReference type="Proteomes" id="UP000055024"/>
    </source>
</evidence>
<name>A0A0V1GLS5_9BILA</name>